<dbReference type="STRING" id="999810.G2XU65"/>
<comment type="similarity">
    <text evidence="2">Belongs to the tyrosinase family.</text>
</comment>
<dbReference type="AlphaFoldDB" id="G2XU65"/>
<dbReference type="EMBL" id="FQ790268">
    <property type="protein sequence ID" value="CCD44035.1"/>
    <property type="molecule type" value="Genomic_DNA"/>
</dbReference>
<reference evidence="14" key="1">
    <citation type="journal article" date="2011" name="PLoS Genet.">
        <title>Genomic analysis of the necrotrophic fungal pathogens Sclerotinia sclerotiorum and Botrytis cinerea.</title>
        <authorList>
            <person name="Amselem J."/>
            <person name="Cuomo C.A."/>
            <person name="van Kan J.A."/>
            <person name="Viaud M."/>
            <person name="Benito E.P."/>
            <person name="Couloux A."/>
            <person name="Coutinho P.M."/>
            <person name="de Vries R.P."/>
            <person name="Dyer P.S."/>
            <person name="Fillinger S."/>
            <person name="Fournier E."/>
            <person name="Gout L."/>
            <person name="Hahn M."/>
            <person name="Kohn L."/>
            <person name="Lapalu N."/>
            <person name="Plummer K.M."/>
            <person name="Pradier J.M."/>
            <person name="Quevillon E."/>
            <person name="Sharon A."/>
            <person name="Simon A."/>
            <person name="ten Have A."/>
            <person name="Tudzynski B."/>
            <person name="Tudzynski P."/>
            <person name="Wincker P."/>
            <person name="Andrew M."/>
            <person name="Anthouard V."/>
            <person name="Beever R.E."/>
            <person name="Beffa R."/>
            <person name="Benoit I."/>
            <person name="Bouzid O."/>
            <person name="Brault B."/>
            <person name="Chen Z."/>
            <person name="Choquer M."/>
            <person name="Collemare J."/>
            <person name="Cotton P."/>
            <person name="Danchin E.G."/>
            <person name="Da Silva C."/>
            <person name="Gautier A."/>
            <person name="Giraud C."/>
            <person name="Giraud T."/>
            <person name="Gonzalez C."/>
            <person name="Grossetete S."/>
            <person name="Guldener U."/>
            <person name="Henrissat B."/>
            <person name="Howlett B.J."/>
            <person name="Kodira C."/>
            <person name="Kretschmer M."/>
            <person name="Lappartient A."/>
            <person name="Leroch M."/>
            <person name="Levis C."/>
            <person name="Mauceli E."/>
            <person name="Neuveglise C."/>
            <person name="Oeser B."/>
            <person name="Pearson M."/>
            <person name="Poulain J."/>
            <person name="Poussereau N."/>
            <person name="Quesneville H."/>
            <person name="Rascle C."/>
            <person name="Schumacher J."/>
            <person name="Segurens B."/>
            <person name="Sexton A."/>
            <person name="Silva E."/>
            <person name="Sirven C."/>
            <person name="Soanes D.M."/>
            <person name="Talbot N.J."/>
            <person name="Templeton M."/>
            <person name="Yandava C."/>
            <person name="Yarden O."/>
            <person name="Zeng Q."/>
            <person name="Rollins J.A."/>
            <person name="Lebrun M.H."/>
            <person name="Dickman M."/>
        </authorList>
    </citation>
    <scope>NUCLEOTIDE SEQUENCE [LARGE SCALE GENOMIC DNA]</scope>
    <source>
        <strain evidence="14">T4</strain>
    </source>
</reference>
<keyword evidence="7" id="KW-0503">Monooxygenase</keyword>
<dbReference type="Pfam" id="PF18132">
    <property type="entry name" value="Tyrosinase_C"/>
    <property type="match status" value="1"/>
</dbReference>
<dbReference type="GO" id="GO:0042438">
    <property type="term" value="P:melanin biosynthetic process"/>
    <property type="evidence" value="ECO:0007669"/>
    <property type="project" value="UniProtKB-KW"/>
</dbReference>
<dbReference type="InterPro" id="IPR008922">
    <property type="entry name" value="Di-copper_centre_dom_sf"/>
</dbReference>
<evidence type="ECO:0000256" key="7">
    <source>
        <dbReference type="ARBA" id="ARBA00023033"/>
    </source>
</evidence>
<dbReference type="Proteomes" id="UP000008177">
    <property type="component" value="Unplaced contigs"/>
</dbReference>
<dbReference type="InterPro" id="IPR050316">
    <property type="entry name" value="Tyrosinase/Hemocyanin"/>
</dbReference>
<dbReference type="HOGENOM" id="CLU_013691_3_0_1"/>
<dbReference type="GO" id="GO:0046872">
    <property type="term" value="F:metal ion binding"/>
    <property type="evidence" value="ECO:0007669"/>
    <property type="project" value="UniProtKB-KW"/>
</dbReference>
<dbReference type="InterPro" id="IPR002227">
    <property type="entry name" value="Tyrosinase_Cu-bd"/>
</dbReference>
<keyword evidence="8" id="KW-0470">Melanin biosynthesis</keyword>
<dbReference type="PANTHER" id="PTHR11474">
    <property type="entry name" value="TYROSINASE FAMILY MEMBER"/>
    <property type="match status" value="1"/>
</dbReference>
<comment type="cofactor">
    <cofactor evidence="1">
        <name>Cu(2+)</name>
        <dbReference type="ChEBI" id="CHEBI:29036"/>
    </cofactor>
</comment>
<evidence type="ECO:0000256" key="8">
    <source>
        <dbReference type="ARBA" id="ARBA00023101"/>
    </source>
</evidence>
<sequence>MAAIPALNYPITGPPKPSPAPADGKATLLCTVHFAKFSGSVPLRREIRDLQHNFPDQWTLYILGLQAFQQLDEKSDLSWYGIAGIHGRPYRPWGGVQGDNPAGWQGYCTHSSILFAPWHRPYLALFEQYLYQIIQKIAATFPTSTKARYQQAALTFRMPYWDWAAAPPAGDKYFPTVVGQPLIQIITPTSNNKPVQINNPLYSYKFNPLNPLKGDFPSAPESRWPTTLRYPTSGSATAKSQEQQVFDAMESQFDSYQSNVYLIMRDPNYKQFDAFSNHQWASNNAPGTYGSIEDVHNSVHSETGGNGQMGDPDYAAFDPLFWLHHTNVDRQFAIWQALNPNSYAINKPSGDGTFSIQSGSQETSTTPLTPFNNATGKTYWTSEGVRSTATFNYAYPETQQWKYPTAQQYQTSVLVAVQTLYGATSNQFMQLMGVQTAAAPEQISTQAEDIVAGSSNAAQKPIGNGAASSSDGHNFLSNLLHSSAKAKPKPGDAIRGGEDFESEIGKPSEAPAAAEPIKYREYICNIRAPKHILHQTYRVRIFLGDFNSDPATWATEQSTIGTFSSFGKNPETTGCGKCIKDEARSLMISGTVPLTPILLKLYKNGDLGSLEVENVIPYLRQNLHWRVTLADGTEIDRGDVEGLKISVVSTEVRCAQGGFPEYSGEYEVHSEVTGGRPAGLGEGDRI</sequence>
<dbReference type="OrthoDB" id="1658288at2759"/>
<keyword evidence="4" id="KW-0479">Metal-binding</keyword>
<dbReference type="PRINTS" id="PR00092">
    <property type="entry name" value="TYROSINASE"/>
</dbReference>
<feature type="region of interest" description="Disordered" evidence="11">
    <location>
        <begin position="483"/>
        <end position="510"/>
    </location>
</feature>
<gene>
    <name evidence="13" type="ORF">BofuT4_P060830.1</name>
</gene>
<evidence type="ECO:0000256" key="1">
    <source>
        <dbReference type="ARBA" id="ARBA00001973"/>
    </source>
</evidence>
<evidence type="ECO:0000256" key="10">
    <source>
        <dbReference type="ARBA" id="ARBA00048881"/>
    </source>
</evidence>
<name>G2XU65_BOTF4</name>
<evidence type="ECO:0000256" key="9">
    <source>
        <dbReference type="ARBA" id="ARBA00048233"/>
    </source>
</evidence>
<evidence type="ECO:0000256" key="4">
    <source>
        <dbReference type="ARBA" id="ARBA00022723"/>
    </source>
</evidence>
<dbReference type="PROSITE" id="PS00498">
    <property type="entry name" value="TYROSINASE_2"/>
    <property type="match status" value="1"/>
</dbReference>
<dbReference type="eggNOG" id="ENOG502R1BY">
    <property type="taxonomic scope" value="Eukaryota"/>
</dbReference>
<protein>
    <recommendedName>
        <fullName evidence="3">tyrosinase</fullName>
        <ecNumber evidence="3">1.14.18.1</ecNumber>
    </recommendedName>
</protein>
<dbReference type="InterPro" id="IPR041640">
    <property type="entry name" value="Tyrosinase_C"/>
</dbReference>
<evidence type="ECO:0000313" key="14">
    <source>
        <dbReference type="Proteomes" id="UP000008177"/>
    </source>
</evidence>
<comment type="catalytic activity">
    <reaction evidence="9">
        <text>2 L-dopa + O2 = 2 L-dopaquinone + 2 H2O</text>
        <dbReference type="Rhea" id="RHEA:34287"/>
        <dbReference type="ChEBI" id="CHEBI:15377"/>
        <dbReference type="ChEBI" id="CHEBI:15379"/>
        <dbReference type="ChEBI" id="CHEBI:57504"/>
        <dbReference type="ChEBI" id="CHEBI:57924"/>
        <dbReference type="EC" id="1.14.18.1"/>
    </reaction>
</comment>
<evidence type="ECO:0000256" key="6">
    <source>
        <dbReference type="ARBA" id="ARBA00023008"/>
    </source>
</evidence>
<evidence type="ECO:0000259" key="12">
    <source>
        <dbReference type="PROSITE" id="PS00498"/>
    </source>
</evidence>
<keyword evidence="5" id="KW-0560">Oxidoreductase</keyword>
<evidence type="ECO:0000313" key="13">
    <source>
        <dbReference type="EMBL" id="CCD44035.1"/>
    </source>
</evidence>
<proteinExistence type="inferred from homology"/>
<dbReference type="Pfam" id="PF00264">
    <property type="entry name" value="Tyrosinase"/>
    <property type="match status" value="1"/>
</dbReference>
<feature type="compositionally biased region" description="Basic and acidic residues" evidence="11">
    <location>
        <begin position="489"/>
        <end position="506"/>
    </location>
</feature>
<feature type="domain" description="Tyrosinase copper-binding" evidence="12">
    <location>
        <begin position="318"/>
        <end position="329"/>
    </location>
</feature>
<evidence type="ECO:0000256" key="5">
    <source>
        <dbReference type="ARBA" id="ARBA00023002"/>
    </source>
</evidence>
<dbReference type="Gene3D" id="1.10.1280.10">
    <property type="entry name" value="Di-copper center containing domain from catechol oxidase"/>
    <property type="match status" value="1"/>
</dbReference>
<dbReference type="PANTHER" id="PTHR11474:SF76">
    <property type="entry name" value="SHKT DOMAIN-CONTAINING PROTEIN"/>
    <property type="match status" value="1"/>
</dbReference>
<accession>G2XU65</accession>
<organism evidence="13 14">
    <name type="scientific">Botryotinia fuckeliana (strain T4)</name>
    <name type="common">Noble rot fungus</name>
    <name type="synonym">Botrytis cinerea</name>
    <dbReference type="NCBI Taxonomy" id="999810"/>
    <lineage>
        <taxon>Eukaryota</taxon>
        <taxon>Fungi</taxon>
        <taxon>Dikarya</taxon>
        <taxon>Ascomycota</taxon>
        <taxon>Pezizomycotina</taxon>
        <taxon>Leotiomycetes</taxon>
        <taxon>Helotiales</taxon>
        <taxon>Sclerotiniaceae</taxon>
        <taxon>Botrytis</taxon>
    </lineage>
</organism>
<dbReference type="SUPFAM" id="SSF48056">
    <property type="entry name" value="Di-copper centre-containing domain"/>
    <property type="match status" value="1"/>
</dbReference>
<dbReference type="InParanoid" id="G2XU65"/>
<comment type="catalytic activity">
    <reaction evidence="10">
        <text>L-tyrosine + O2 = L-dopaquinone + H2O</text>
        <dbReference type="Rhea" id="RHEA:18117"/>
        <dbReference type="ChEBI" id="CHEBI:15377"/>
        <dbReference type="ChEBI" id="CHEBI:15379"/>
        <dbReference type="ChEBI" id="CHEBI:57924"/>
        <dbReference type="ChEBI" id="CHEBI:58315"/>
        <dbReference type="EC" id="1.14.18.1"/>
    </reaction>
</comment>
<keyword evidence="6" id="KW-0186">Copper</keyword>
<dbReference type="Gene3D" id="2.60.310.20">
    <property type="match status" value="1"/>
</dbReference>
<dbReference type="GO" id="GO:0004503">
    <property type="term" value="F:tyrosinase activity"/>
    <property type="evidence" value="ECO:0007669"/>
    <property type="project" value="UniProtKB-EC"/>
</dbReference>
<evidence type="ECO:0000256" key="2">
    <source>
        <dbReference type="ARBA" id="ARBA00009928"/>
    </source>
</evidence>
<evidence type="ECO:0000256" key="3">
    <source>
        <dbReference type="ARBA" id="ARBA00011906"/>
    </source>
</evidence>
<evidence type="ECO:0000256" key="11">
    <source>
        <dbReference type="SAM" id="MobiDB-lite"/>
    </source>
</evidence>
<dbReference type="EC" id="1.14.18.1" evidence="3"/>